<name>A0A7W7ESP4_9SPHN</name>
<dbReference type="AlphaFoldDB" id="A0A7W7ESP4"/>
<accession>A0A7W7ESP4</accession>
<evidence type="ECO:0000313" key="1">
    <source>
        <dbReference type="EMBL" id="MBB4612407.1"/>
    </source>
</evidence>
<comment type="caution">
    <text evidence="1">The sequence shown here is derived from an EMBL/GenBank/DDBJ whole genome shotgun (WGS) entry which is preliminary data.</text>
</comment>
<organism evidence="1 2">
    <name type="scientific">Novosphingobium taihuense</name>
    <dbReference type="NCBI Taxonomy" id="260085"/>
    <lineage>
        <taxon>Bacteria</taxon>
        <taxon>Pseudomonadati</taxon>
        <taxon>Pseudomonadota</taxon>
        <taxon>Alphaproteobacteria</taxon>
        <taxon>Sphingomonadales</taxon>
        <taxon>Sphingomonadaceae</taxon>
        <taxon>Novosphingobium</taxon>
    </lineage>
</organism>
<evidence type="ECO:0000313" key="2">
    <source>
        <dbReference type="Proteomes" id="UP000538566"/>
    </source>
</evidence>
<gene>
    <name evidence="1" type="ORF">GGR37_000653</name>
</gene>
<keyword evidence="2" id="KW-1185">Reference proteome</keyword>
<dbReference type="Proteomes" id="UP000538566">
    <property type="component" value="Unassembled WGS sequence"/>
</dbReference>
<dbReference type="EMBL" id="JACHOA010000001">
    <property type="protein sequence ID" value="MBB4612407.1"/>
    <property type="molecule type" value="Genomic_DNA"/>
</dbReference>
<protein>
    <submittedName>
        <fullName evidence="1">Uncharacterized protein</fullName>
    </submittedName>
</protein>
<sequence>MVLAGVKYLRCDALWYPAKKAAIRNYIEVPVRNGGAFCNWRRRFH</sequence>
<proteinExistence type="predicted"/>
<reference evidence="1 2" key="1">
    <citation type="submission" date="2020-08" db="EMBL/GenBank/DDBJ databases">
        <title>Genomic Encyclopedia of Type Strains, Phase IV (KMG-IV): sequencing the most valuable type-strain genomes for metagenomic binning, comparative biology and taxonomic classification.</title>
        <authorList>
            <person name="Goeker M."/>
        </authorList>
    </citation>
    <scope>NUCLEOTIDE SEQUENCE [LARGE SCALE GENOMIC DNA]</scope>
    <source>
        <strain evidence="1 2">DSM 17507</strain>
    </source>
</reference>